<evidence type="ECO:0000313" key="3">
    <source>
        <dbReference type="Proteomes" id="UP000609121"/>
    </source>
</evidence>
<sequence length="194" mass="21202">MHGLINRSIQMFIRDTYGAGVWRDVAQEADIDPAGFEAMLSYDDGQTWALLEAASQTLGRSPDCVLEDLGTYLVSHPGLEPVRRLLRFGGASFVDFLHSLDELPDRVRLAVPQLDLPQLELVPVDEACFRLECGRRLPGFAHVLVGLLRTMADDYGALVLLDRPAPGQDGDHVCIRLIDNGFAAGRSFQLAAGG</sequence>
<accession>A0A8J7CWL9</accession>
<dbReference type="GO" id="GO:0020037">
    <property type="term" value="F:heme binding"/>
    <property type="evidence" value="ECO:0007669"/>
    <property type="project" value="InterPro"/>
</dbReference>
<dbReference type="SUPFAM" id="SSF111126">
    <property type="entry name" value="Ligand-binding domain in the NO signalling and Golgi transport"/>
    <property type="match status" value="1"/>
</dbReference>
<protein>
    <submittedName>
        <fullName evidence="2">Heme NO-binding domain-containing protein</fullName>
    </submittedName>
</protein>
<keyword evidence="3" id="KW-1185">Reference proteome</keyword>
<evidence type="ECO:0000313" key="2">
    <source>
        <dbReference type="EMBL" id="MBE3637932.1"/>
    </source>
</evidence>
<dbReference type="PANTHER" id="PTHR45655:SF13">
    <property type="entry name" value="SOLUBLE GUANYLATE CYCLASE GCY-32-RELATED"/>
    <property type="match status" value="1"/>
</dbReference>
<feature type="domain" description="Heme NO-binding" evidence="1">
    <location>
        <begin position="2"/>
        <end position="156"/>
    </location>
</feature>
<proteinExistence type="predicted"/>
<gene>
    <name evidence="2" type="ORF">ICN82_06930</name>
</gene>
<dbReference type="Pfam" id="PF07700">
    <property type="entry name" value="HNOB"/>
    <property type="match status" value="1"/>
</dbReference>
<dbReference type="Gene3D" id="3.90.1520.10">
    <property type="entry name" value="H-NOX domain"/>
    <property type="match status" value="1"/>
</dbReference>
<dbReference type="InterPro" id="IPR038158">
    <property type="entry name" value="H-NOX_domain_sf"/>
</dbReference>
<dbReference type="AlphaFoldDB" id="A0A8J7CWL9"/>
<comment type="caution">
    <text evidence="2">The sequence shown here is derived from an EMBL/GenBank/DDBJ whole genome shotgun (WGS) entry which is preliminary data.</text>
</comment>
<dbReference type="InterPro" id="IPR011644">
    <property type="entry name" value="Heme_NO-bd"/>
</dbReference>
<dbReference type="RefSeq" id="WP_193181096.1">
    <property type="nucleotide sequence ID" value="NZ_JACVXA010000013.1"/>
</dbReference>
<organism evidence="2 3">
    <name type="scientific">Mangrovicoccus algicola</name>
    <dbReference type="NCBI Taxonomy" id="2771008"/>
    <lineage>
        <taxon>Bacteria</taxon>
        <taxon>Pseudomonadati</taxon>
        <taxon>Pseudomonadota</taxon>
        <taxon>Alphaproteobacteria</taxon>
        <taxon>Rhodobacterales</taxon>
        <taxon>Paracoccaceae</taxon>
        <taxon>Mangrovicoccus</taxon>
    </lineage>
</organism>
<evidence type="ECO:0000259" key="1">
    <source>
        <dbReference type="Pfam" id="PF07700"/>
    </source>
</evidence>
<reference evidence="2" key="1">
    <citation type="submission" date="2020-09" db="EMBL/GenBank/DDBJ databases">
        <title>A novel bacterium of genus Mangrovicoccus, isolated from South China Sea.</title>
        <authorList>
            <person name="Huang H."/>
            <person name="Mo K."/>
            <person name="Hu Y."/>
        </authorList>
    </citation>
    <scope>NUCLEOTIDE SEQUENCE</scope>
    <source>
        <strain evidence="2">HB182678</strain>
    </source>
</reference>
<dbReference type="PANTHER" id="PTHR45655">
    <property type="entry name" value="GUANYLATE CYCLASE SOLUBLE SUBUNIT BETA-2"/>
    <property type="match status" value="1"/>
</dbReference>
<dbReference type="InterPro" id="IPR024096">
    <property type="entry name" value="NO_sig/Golgi_transp_ligand-bd"/>
</dbReference>
<dbReference type="Proteomes" id="UP000609121">
    <property type="component" value="Unassembled WGS sequence"/>
</dbReference>
<name>A0A8J7CWL9_9RHOB</name>
<dbReference type="EMBL" id="JACVXA010000013">
    <property type="protein sequence ID" value="MBE3637932.1"/>
    <property type="molecule type" value="Genomic_DNA"/>
</dbReference>